<dbReference type="PATRIC" id="fig|1415166.3.peg.6787"/>
<proteinExistence type="predicted"/>
<dbReference type="RefSeq" id="WP_025352685.1">
    <property type="nucleotide sequence ID" value="NZ_CP006850.1"/>
</dbReference>
<gene>
    <name evidence="1" type="ORF">NONO_c66090</name>
</gene>
<dbReference type="HOGENOM" id="CLU_156549_0_0_11"/>
<dbReference type="KEGG" id="nno:NONO_c66090"/>
<evidence type="ECO:0000313" key="1">
    <source>
        <dbReference type="EMBL" id="AHH21379.1"/>
    </source>
</evidence>
<dbReference type="STRING" id="1415166.NONO_c66090"/>
<dbReference type="EMBL" id="CP006850">
    <property type="protein sequence ID" value="AHH21379.1"/>
    <property type="molecule type" value="Genomic_DNA"/>
</dbReference>
<dbReference type="AlphaFoldDB" id="W5TQI6"/>
<reference evidence="1 2" key="1">
    <citation type="journal article" date="2014" name="Appl. Environ. Microbiol.">
        <title>Insights into the Microbial Degradation of Rubber and Gutta-Percha by Analysis of the Complete Genome of Nocardia nova SH22a.</title>
        <authorList>
            <person name="Luo Q."/>
            <person name="Hiessl S."/>
            <person name="Poehlein A."/>
            <person name="Daniel R."/>
            <person name="Steinbuchel A."/>
        </authorList>
    </citation>
    <scope>NUCLEOTIDE SEQUENCE [LARGE SCALE GENOMIC DNA]</scope>
    <source>
        <strain evidence="1">SH22a</strain>
    </source>
</reference>
<keyword evidence="2" id="KW-1185">Reference proteome</keyword>
<evidence type="ECO:0000313" key="2">
    <source>
        <dbReference type="Proteomes" id="UP000019150"/>
    </source>
</evidence>
<organism evidence="1 2">
    <name type="scientific">Nocardia nova SH22a</name>
    <dbReference type="NCBI Taxonomy" id="1415166"/>
    <lineage>
        <taxon>Bacteria</taxon>
        <taxon>Bacillati</taxon>
        <taxon>Actinomycetota</taxon>
        <taxon>Actinomycetes</taxon>
        <taxon>Mycobacteriales</taxon>
        <taxon>Nocardiaceae</taxon>
        <taxon>Nocardia</taxon>
    </lineage>
</organism>
<dbReference type="Proteomes" id="UP000019150">
    <property type="component" value="Chromosome"/>
</dbReference>
<name>W5TQI6_9NOCA</name>
<protein>
    <submittedName>
        <fullName evidence="1">Uncharacterized protein</fullName>
    </submittedName>
</protein>
<sequence length="104" mass="11417">MNGARPIALGWIHPDSETADWDMARVRRLARHLGYTLVWAPETSRIPLADQVRATHADAVITPSTDHLGILTLHAVMCVADVETVSPRLSFARWATNPPRGGGR</sequence>
<accession>W5TQI6</accession>